<organism evidence="1 2">
    <name type="scientific">Escherichia phage Pollock</name>
    <dbReference type="NCBI Taxonomy" id="1540097"/>
    <lineage>
        <taxon>Viruses</taxon>
        <taxon>Duplodnaviria</taxon>
        <taxon>Heunggongvirae</taxon>
        <taxon>Uroviricota</taxon>
        <taxon>Caudoviricetes</taxon>
        <taxon>Schitoviridae</taxon>
        <taxon>Humphriesvirinae</taxon>
        <taxon>Pollockvirus</taxon>
        <taxon>Pollockvirus pollock</taxon>
    </lineage>
</organism>
<evidence type="ECO:0000313" key="2">
    <source>
        <dbReference type="Proteomes" id="UP000030324"/>
    </source>
</evidence>
<dbReference type="RefSeq" id="YP_009152178.1">
    <property type="nucleotide sequence ID" value="NC_027381.1"/>
</dbReference>
<gene>
    <name evidence="1" type="ORF">CPT_Pollock77</name>
</gene>
<dbReference type="EMBL" id="KM236242">
    <property type="protein sequence ID" value="AIX12436.1"/>
    <property type="molecule type" value="Genomic_DNA"/>
</dbReference>
<sequence>MKLSELFQMLSVGELSLIRVGNNGEGIREQDYPKIIAQLNAGLTALHTRFPLLEKEVIIQQYEHISKYYLRVQYAEMNTESTEPYKYIKDTPFDRFSEDVIRVESVFSEVGCCLYLNDEPQCGSIMTPSFDCIQIVSPIETNALFVTYRANHPKIPLDTTDLNTDIRIPASHEKALTYYIASQLYSNSPNQETAAKGVEWSQRYEAECKRIEDLDLNNAYIGQSNMKPEMRGWV</sequence>
<dbReference type="KEGG" id="vg:24724614"/>
<protein>
    <recommendedName>
        <fullName evidence="3">Head completion adaptor</fullName>
    </recommendedName>
</protein>
<proteinExistence type="predicted"/>
<name>A0A0A0YR19_9CAUD</name>
<dbReference type="GeneID" id="24724614"/>
<accession>A0A0A0YR19</accession>
<reference evidence="1 2" key="1">
    <citation type="journal article" date="2015" name="Genome Announc.">
        <title>Complete Genome Sequence of Enterotoxigenic Escherichia coli N4-Like Podophage Pollock.</title>
        <authorList>
            <person name="Patel R.S."/>
            <person name="Lessor L.E."/>
            <person name="Hernandez A.C."/>
            <person name="Kuty Everett G.F."/>
        </authorList>
    </citation>
    <scope>NUCLEOTIDE SEQUENCE [LARGE SCALE GENOMIC DNA]</scope>
</reference>
<dbReference type="OrthoDB" id="6416at10239"/>
<dbReference type="Proteomes" id="UP000030324">
    <property type="component" value="Segment"/>
</dbReference>
<evidence type="ECO:0008006" key="3">
    <source>
        <dbReference type="Google" id="ProtNLM"/>
    </source>
</evidence>
<evidence type="ECO:0000313" key="1">
    <source>
        <dbReference type="EMBL" id="AIX12436.1"/>
    </source>
</evidence>
<keyword evidence="2" id="KW-1185">Reference proteome</keyword>